<name>A0A6B4JNG2_CLOBO</name>
<accession>A0A6B4JNG2</accession>
<sequence>MRNILKYCLTFFVTVIIIISCVLYIQDDNTPKVKGYINIFVKEDSYEYLKQCSNNFMEYNNKAHIEIKPIADYNEDVNKEKYNKYKSSDILLVNRLEFEKLNQDNNIKYKDMRKILDTYSKNFSKSRINQVKIEDKSIGVPLNSKPIVLYIRSDMLREYGYSSDDINTWDDFIKLGIDIYNRSNGTVHILNATGNDYDDLISLIIMQCIDEDKTEDVIKNEVKERIDNLRNNNILNLNSDGKFLARISSINAMRELKALDVECEWTAINPPSISLGTNRFYCEEGDNLIVLDDEQENAELVEKFITYLITNTKVSMDYIQEGKFFSSFLYTYKNIKTENTIKNFTGKSPLVVMSNIEERAPIMKQYDKYIKIKNELLD</sequence>
<comment type="caution">
    <text evidence="1">The sequence shown here is derived from an EMBL/GenBank/DDBJ whole genome shotgun (WGS) entry which is preliminary data.</text>
</comment>
<proteinExistence type="predicted"/>
<dbReference type="RefSeq" id="WP_003370173.1">
    <property type="nucleotide sequence ID" value="NZ_JACBBA010000005.1"/>
</dbReference>
<evidence type="ECO:0000313" key="1">
    <source>
        <dbReference type="EMBL" id="NFV26972.1"/>
    </source>
</evidence>
<dbReference type="SUPFAM" id="SSF53850">
    <property type="entry name" value="Periplasmic binding protein-like II"/>
    <property type="match status" value="1"/>
</dbReference>
<dbReference type="AlphaFoldDB" id="A0A6B4JNG2"/>
<dbReference type="Proteomes" id="UP000486903">
    <property type="component" value="Unassembled WGS sequence"/>
</dbReference>
<organism evidence="1 2">
    <name type="scientific">Clostridium botulinum</name>
    <dbReference type="NCBI Taxonomy" id="1491"/>
    <lineage>
        <taxon>Bacteria</taxon>
        <taxon>Bacillati</taxon>
        <taxon>Bacillota</taxon>
        <taxon>Clostridia</taxon>
        <taxon>Eubacteriales</taxon>
        <taxon>Clostridiaceae</taxon>
        <taxon>Clostridium</taxon>
    </lineage>
</organism>
<dbReference type="EMBL" id="SXFB01000009">
    <property type="protein sequence ID" value="NFV26972.1"/>
    <property type="molecule type" value="Genomic_DNA"/>
</dbReference>
<reference evidence="1 2" key="1">
    <citation type="submission" date="2019-04" db="EMBL/GenBank/DDBJ databases">
        <title>Genome sequencing of Clostridium botulinum Groups I-IV and Clostridium butyricum.</title>
        <authorList>
            <person name="Brunt J."/>
            <person name="Van Vliet A.H.M."/>
            <person name="Stringer S.C."/>
            <person name="Carter A.T."/>
            <person name="Peck M.W."/>
        </authorList>
    </citation>
    <scope>NUCLEOTIDE SEQUENCE [LARGE SCALE GENOMIC DNA]</scope>
    <source>
        <strain evidence="1 2">BL81</strain>
    </source>
</reference>
<protein>
    <submittedName>
        <fullName evidence="1">Extracellular solute-binding protein</fullName>
    </submittedName>
</protein>
<gene>
    <name evidence="1" type="ORF">FDG31_12500</name>
</gene>
<evidence type="ECO:0000313" key="2">
    <source>
        <dbReference type="Proteomes" id="UP000486903"/>
    </source>
</evidence>
<dbReference type="PROSITE" id="PS51257">
    <property type="entry name" value="PROKAR_LIPOPROTEIN"/>
    <property type="match status" value="1"/>
</dbReference>
<dbReference type="Gene3D" id="3.40.190.10">
    <property type="entry name" value="Periplasmic binding protein-like II"/>
    <property type="match status" value="1"/>
</dbReference>